<feature type="region of interest" description="Disordered" evidence="1">
    <location>
        <begin position="72"/>
        <end position="94"/>
    </location>
</feature>
<accession>A0A1I7YPF1</accession>
<evidence type="ECO:0000256" key="2">
    <source>
        <dbReference type="SAM" id="Phobius"/>
    </source>
</evidence>
<protein>
    <submittedName>
        <fullName evidence="4">Transmembrane protein</fullName>
    </submittedName>
</protein>
<reference evidence="4" key="1">
    <citation type="submission" date="2016-11" db="UniProtKB">
        <authorList>
            <consortium name="WormBaseParasite"/>
        </authorList>
    </citation>
    <scope>IDENTIFICATION</scope>
</reference>
<dbReference type="AlphaFoldDB" id="A0A1I7YPF1"/>
<name>A0A1I7YPF1_9BILA</name>
<dbReference type="WBParaSite" id="L893_g18475.t1">
    <property type="protein sequence ID" value="L893_g18475.t1"/>
    <property type="gene ID" value="L893_g18475"/>
</dbReference>
<organism evidence="3 4">
    <name type="scientific">Steinernema glaseri</name>
    <dbReference type="NCBI Taxonomy" id="37863"/>
    <lineage>
        <taxon>Eukaryota</taxon>
        <taxon>Metazoa</taxon>
        <taxon>Ecdysozoa</taxon>
        <taxon>Nematoda</taxon>
        <taxon>Chromadorea</taxon>
        <taxon>Rhabditida</taxon>
        <taxon>Tylenchina</taxon>
        <taxon>Panagrolaimomorpha</taxon>
        <taxon>Strongyloidoidea</taxon>
        <taxon>Steinernematidae</taxon>
        <taxon>Steinernema</taxon>
    </lineage>
</organism>
<dbReference type="Proteomes" id="UP000095287">
    <property type="component" value="Unplaced"/>
</dbReference>
<keyword evidence="2" id="KW-0472">Membrane</keyword>
<keyword evidence="2" id="KW-1133">Transmembrane helix</keyword>
<proteinExistence type="predicted"/>
<keyword evidence="2" id="KW-0812">Transmembrane</keyword>
<evidence type="ECO:0000256" key="1">
    <source>
        <dbReference type="SAM" id="MobiDB-lite"/>
    </source>
</evidence>
<evidence type="ECO:0000313" key="3">
    <source>
        <dbReference type="Proteomes" id="UP000095287"/>
    </source>
</evidence>
<feature type="transmembrane region" description="Helical" evidence="2">
    <location>
        <begin position="20"/>
        <end position="39"/>
    </location>
</feature>
<sequence>MAVVPYYDRLSLLKMVVRVYVLNGPSVVVVDPFIIAVYFKTYTLAMIKPAGHKNKDEKEVARKCSRCGPEEMAMDGDRKHSMFGVDKGRKKKNG</sequence>
<keyword evidence="3" id="KW-1185">Reference proteome</keyword>
<evidence type="ECO:0000313" key="4">
    <source>
        <dbReference type="WBParaSite" id="L893_g18475.t1"/>
    </source>
</evidence>